<evidence type="ECO:0000313" key="2">
    <source>
        <dbReference type="Proteomes" id="UP000720508"/>
    </source>
</evidence>
<comment type="caution">
    <text evidence="1">The sequence shown here is derived from an EMBL/GenBank/DDBJ whole genome shotgun (WGS) entry which is preliminary data.</text>
</comment>
<name>A0ABS6C7M9_9ACTN</name>
<gene>
    <name evidence="1" type="ORF">KN815_01860</name>
</gene>
<evidence type="ECO:0000313" key="1">
    <source>
        <dbReference type="EMBL" id="MBU3862895.1"/>
    </source>
</evidence>
<dbReference type="EMBL" id="JAHLEM010000015">
    <property type="protein sequence ID" value="MBU3862895.1"/>
    <property type="molecule type" value="Genomic_DNA"/>
</dbReference>
<dbReference type="Proteomes" id="UP000720508">
    <property type="component" value="Unassembled WGS sequence"/>
</dbReference>
<dbReference type="RefSeq" id="WP_216339512.1">
    <property type="nucleotide sequence ID" value="NZ_JAHLEM010000015.1"/>
</dbReference>
<evidence type="ECO:0008006" key="3">
    <source>
        <dbReference type="Google" id="ProtNLM"/>
    </source>
</evidence>
<sequence length="300" mass="32211">MSTTAYIYVSKKSSGNLEIGLSRGVWGWHTSGLDRANARAAVQSLKEGDLIVFGYGGPANRVPPGEWADVSLRRVVVTQVTNPYFVEHAPVWSDAEYPERIGIDVLDEEEDVHGSALGAAGMEALRLSSNKQGVAILQAGTSVVTNLADALPPVEPGSGDGSIDHDGEENAVARVLVRREQAKLRRRLLKGANQATCALCGRTLPVRFIRAAHIKRRSAASREERLQLANVMPACLLGCDELFEHGYVHVTSDGSIAVSDKANTTPDLAAAAKALEGRTVAEYGPSREPFFTWHCDNVVG</sequence>
<accession>A0ABS6C7M9</accession>
<reference evidence="1 2" key="1">
    <citation type="submission" date="2021-06" db="EMBL/GenBank/DDBJ databases">
        <authorList>
            <person name="Pan X."/>
        </authorList>
    </citation>
    <scope>NUCLEOTIDE SEQUENCE [LARGE SCALE GENOMIC DNA]</scope>
    <source>
        <strain evidence="1 2">4503</strain>
    </source>
</reference>
<proteinExistence type="predicted"/>
<organism evidence="1 2">
    <name type="scientific">Streptomyces niphimycinicus</name>
    <dbReference type="NCBI Taxonomy" id="2842201"/>
    <lineage>
        <taxon>Bacteria</taxon>
        <taxon>Bacillati</taxon>
        <taxon>Actinomycetota</taxon>
        <taxon>Actinomycetes</taxon>
        <taxon>Kitasatosporales</taxon>
        <taxon>Streptomycetaceae</taxon>
        <taxon>Streptomyces</taxon>
    </lineage>
</organism>
<keyword evidence="2" id="KW-1185">Reference proteome</keyword>
<protein>
    <recommendedName>
        <fullName evidence="3">HNH endonuclease</fullName>
    </recommendedName>
</protein>